<evidence type="ECO:0000256" key="2">
    <source>
        <dbReference type="ARBA" id="ARBA00010139"/>
    </source>
</evidence>
<dbReference type="PANTHER" id="PTHR42877">
    <property type="entry name" value="L-ORNITHINE N(5)-MONOOXYGENASE-RELATED"/>
    <property type="match status" value="1"/>
</dbReference>
<accession>A0A2B7Z4D7</accession>
<evidence type="ECO:0000313" key="7">
    <source>
        <dbReference type="Proteomes" id="UP000224634"/>
    </source>
</evidence>
<dbReference type="InterPro" id="IPR051209">
    <property type="entry name" value="FAD-bind_Monooxygenase_sf"/>
</dbReference>
<reference evidence="6 7" key="1">
    <citation type="submission" date="2017-10" db="EMBL/GenBank/DDBJ databases">
        <title>Comparative genomics in systemic dimorphic fungi from Ajellomycetaceae.</title>
        <authorList>
            <person name="Munoz J.F."/>
            <person name="Mcewen J.G."/>
            <person name="Clay O.K."/>
            <person name="Cuomo C.A."/>
        </authorList>
    </citation>
    <scope>NUCLEOTIDE SEQUENCE [LARGE SCALE GENOMIC DNA]</scope>
    <source>
        <strain evidence="6 7">UAMH7299</strain>
    </source>
</reference>
<dbReference type="GO" id="GO:0004499">
    <property type="term" value="F:N,N-dimethylaniline monooxygenase activity"/>
    <property type="evidence" value="ECO:0007669"/>
    <property type="project" value="InterPro"/>
</dbReference>
<keyword evidence="5" id="KW-0560">Oxidoreductase</keyword>
<dbReference type="OrthoDB" id="74360at2759"/>
<comment type="similarity">
    <text evidence="2">Belongs to the FAD-binding monooxygenase family.</text>
</comment>
<dbReference type="EMBL" id="PDNA01000001">
    <property type="protein sequence ID" value="PGH28270.1"/>
    <property type="molecule type" value="Genomic_DNA"/>
</dbReference>
<gene>
    <name evidence="6" type="ORF">AJ80_00161</name>
</gene>
<dbReference type="PRINTS" id="PR00368">
    <property type="entry name" value="FADPNR"/>
</dbReference>
<dbReference type="Gene3D" id="3.50.50.60">
    <property type="entry name" value="FAD/NAD(P)-binding domain"/>
    <property type="match status" value="2"/>
</dbReference>
<proteinExistence type="inferred from homology"/>
<dbReference type="InterPro" id="IPR036188">
    <property type="entry name" value="FAD/NAD-bd_sf"/>
</dbReference>
<keyword evidence="7" id="KW-1185">Reference proteome</keyword>
<dbReference type="GO" id="GO:0050660">
    <property type="term" value="F:flavin adenine dinucleotide binding"/>
    <property type="evidence" value="ECO:0007669"/>
    <property type="project" value="InterPro"/>
</dbReference>
<keyword evidence="3" id="KW-0285">Flavoprotein</keyword>
<protein>
    <recommendedName>
        <fullName evidence="8">FAD/NAD(P)-binding domain-containing protein</fullName>
    </recommendedName>
</protein>
<evidence type="ECO:0000256" key="1">
    <source>
        <dbReference type="ARBA" id="ARBA00001974"/>
    </source>
</evidence>
<dbReference type="Proteomes" id="UP000224634">
    <property type="component" value="Unassembled WGS sequence"/>
</dbReference>
<keyword evidence="4" id="KW-0274">FAD</keyword>
<evidence type="ECO:0000256" key="4">
    <source>
        <dbReference type="ARBA" id="ARBA00022827"/>
    </source>
</evidence>
<dbReference type="PANTHER" id="PTHR42877:SF7">
    <property type="entry name" value="FLAVIN-BINDING MONOOXYGENASE-RELATED"/>
    <property type="match status" value="1"/>
</dbReference>
<organism evidence="6 7">
    <name type="scientific">Polytolypa hystricis (strain UAMH7299)</name>
    <dbReference type="NCBI Taxonomy" id="1447883"/>
    <lineage>
        <taxon>Eukaryota</taxon>
        <taxon>Fungi</taxon>
        <taxon>Dikarya</taxon>
        <taxon>Ascomycota</taxon>
        <taxon>Pezizomycotina</taxon>
        <taxon>Eurotiomycetes</taxon>
        <taxon>Eurotiomycetidae</taxon>
        <taxon>Onygenales</taxon>
        <taxon>Onygenales incertae sedis</taxon>
        <taxon>Polytolypa</taxon>
    </lineage>
</organism>
<dbReference type="GO" id="GO:0050661">
    <property type="term" value="F:NADP binding"/>
    <property type="evidence" value="ECO:0007669"/>
    <property type="project" value="InterPro"/>
</dbReference>
<dbReference type="InterPro" id="IPR020946">
    <property type="entry name" value="Flavin_mOase-like"/>
</dbReference>
<name>A0A2B7Z4D7_POLH7</name>
<dbReference type="SUPFAM" id="SSF51905">
    <property type="entry name" value="FAD/NAD(P)-binding domain"/>
    <property type="match status" value="1"/>
</dbReference>
<evidence type="ECO:0000256" key="3">
    <source>
        <dbReference type="ARBA" id="ARBA00022630"/>
    </source>
</evidence>
<dbReference type="Pfam" id="PF00743">
    <property type="entry name" value="FMO-like"/>
    <property type="match status" value="1"/>
</dbReference>
<dbReference type="AlphaFoldDB" id="A0A2B7Z4D7"/>
<comment type="cofactor">
    <cofactor evidence="1">
        <name>FAD</name>
        <dbReference type="ChEBI" id="CHEBI:57692"/>
    </cofactor>
</comment>
<evidence type="ECO:0000256" key="5">
    <source>
        <dbReference type="ARBA" id="ARBA00023002"/>
    </source>
</evidence>
<evidence type="ECO:0008006" key="8">
    <source>
        <dbReference type="Google" id="ProtNLM"/>
    </source>
</evidence>
<comment type="caution">
    <text evidence="6">The sequence shown here is derived from an EMBL/GenBank/DDBJ whole genome shotgun (WGS) entry which is preliminary data.</text>
</comment>
<evidence type="ECO:0000313" key="6">
    <source>
        <dbReference type="EMBL" id="PGH28270.1"/>
    </source>
</evidence>
<sequence length="615" mass="70055">MVYKGQLHYSDFQTPVLTRPIDDPGRKLRVVCVGAGIAGITSAIRLNQHLGDQISFQIYEKNHDVGGVWLENRYPGVACDVPAPCFAFLFENNPEWSSYYAGGKEINDYITRVADKYQTRKYMKFNHHVEHAQWDEAKGTWNLRILNKSSNEVLEDEADLLLLGWGQLNNWAFPDIPGLHSFKGEYMHSAHYNENFDPTGKTVAIVGGGSTGVQVLPQIQPQAKKVHHYMRSQNWIAPVGFGAAELEKRESLKVGNFNYSEEERQKWKGNPEVYQKYRRHIEDSMMAYMTEDGFKYGTEEQQKTEASFRQHMQDALKSRPEILKTLLPDFPPGCRRLVPGPGYLEAVVKENVEWIPREIERVEEKGIVTKDGKLHECDAIIWATGFLADFRARFPVIGRDGISWDEVMDPEPEAYLGCMMDKMPNCWLYLGPNAAPGAGNAYLCVELECALIIRCAKKMLREKIKSICVKQERVKQYVAHTHSYLSNTIFGQPCKCWFKRGDPNGRNIAYYPGNSLNQMIALENTRWEDFDYTYLDELNGNPMAWLGNGYAVADYNGSSRTMYLDPINIDYPPVPECPASQVKAEVNGDEKSANANIQVKELNLVNMMDRLIPVL</sequence>
<dbReference type="STRING" id="1447883.A0A2B7Z4D7"/>